<evidence type="ECO:0000256" key="8">
    <source>
        <dbReference type="ARBA" id="ARBA00047639"/>
    </source>
</evidence>
<comment type="subcellular location">
    <subcellularLocation>
        <location evidence="9">Cytoplasm</location>
    </subcellularLocation>
</comment>
<feature type="domain" description="Aminoacyl-transfer RNA synthetases class-II family profile" evidence="10">
    <location>
        <begin position="20"/>
        <end position="327"/>
    </location>
</feature>
<dbReference type="PIRSF" id="PIRSF001549">
    <property type="entry name" value="His-tRNA_synth"/>
    <property type="match status" value="1"/>
</dbReference>
<dbReference type="HAMAP" id="MF_00127">
    <property type="entry name" value="His_tRNA_synth"/>
    <property type="match status" value="1"/>
</dbReference>
<evidence type="ECO:0000256" key="6">
    <source>
        <dbReference type="ARBA" id="ARBA00022917"/>
    </source>
</evidence>
<reference evidence="11" key="1">
    <citation type="journal article" date="2022" name="Int. J. Syst. Evol. Microbiol.">
        <title>Apilactobacillus apisilvae sp. nov., Nicolia spurrieriana gen. nov. sp. nov., Bombilactobacillus folatiphilus sp. nov. and Bombilactobacillus thymidiniphilus sp. nov., four new lactic acid bacterial isolates from stingless bees Tetragonula carbonaria and Austroplebeia australis.</title>
        <authorList>
            <person name="Oliphant S.A."/>
            <person name="Watson-Haigh N.S."/>
            <person name="Sumby K.M."/>
            <person name="Gardner J."/>
            <person name="Groom S."/>
            <person name="Jiranek V."/>
        </authorList>
    </citation>
    <scope>NUCLEOTIDE SEQUENCE</scope>
    <source>
        <strain evidence="11">SG4_D2</strain>
    </source>
</reference>
<dbReference type="InterPro" id="IPR006195">
    <property type="entry name" value="aa-tRNA-synth_II"/>
</dbReference>
<proteinExistence type="inferred from homology"/>
<evidence type="ECO:0000256" key="2">
    <source>
        <dbReference type="ARBA" id="ARBA00022490"/>
    </source>
</evidence>
<dbReference type="PANTHER" id="PTHR43707:SF1">
    <property type="entry name" value="HISTIDINE--TRNA LIGASE, MITOCHONDRIAL-RELATED"/>
    <property type="match status" value="1"/>
</dbReference>
<keyword evidence="2 9" id="KW-0963">Cytoplasm</keyword>
<dbReference type="CDD" id="cd00773">
    <property type="entry name" value="HisRS-like_core"/>
    <property type="match status" value="1"/>
</dbReference>
<evidence type="ECO:0000256" key="9">
    <source>
        <dbReference type="HAMAP-Rule" id="MF_00127"/>
    </source>
</evidence>
<evidence type="ECO:0000256" key="5">
    <source>
        <dbReference type="ARBA" id="ARBA00022840"/>
    </source>
</evidence>
<evidence type="ECO:0000313" key="12">
    <source>
        <dbReference type="Proteomes" id="UP000831495"/>
    </source>
</evidence>
<dbReference type="GO" id="GO:0004821">
    <property type="term" value="F:histidine-tRNA ligase activity"/>
    <property type="evidence" value="ECO:0007669"/>
    <property type="project" value="UniProtKB-EC"/>
</dbReference>
<comment type="catalytic activity">
    <reaction evidence="8 9">
        <text>tRNA(His) + L-histidine + ATP = L-histidyl-tRNA(His) + AMP + diphosphate + H(+)</text>
        <dbReference type="Rhea" id="RHEA:17313"/>
        <dbReference type="Rhea" id="RHEA-COMP:9665"/>
        <dbReference type="Rhea" id="RHEA-COMP:9689"/>
        <dbReference type="ChEBI" id="CHEBI:15378"/>
        <dbReference type="ChEBI" id="CHEBI:30616"/>
        <dbReference type="ChEBI" id="CHEBI:33019"/>
        <dbReference type="ChEBI" id="CHEBI:57595"/>
        <dbReference type="ChEBI" id="CHEBI:78442"/>
        <dbReference type="ChEBI" id="CHEBI:78527"/>
        <dbReference type="ChEBI" id="CHEBI:456215"/>
        <dbReference type="EC" id="6.1.1.21"/>
    </reaction>
</comment>
<accession>A0ABY4P753</accession>
<evidence type="ECO:0000256" key="1">
    <source>
        <dbReference type="ARBA" id="ARBA00008226"/>
    </source>
</evidence>
<dbReference type="PANTHER" id="PTHR43707">
    <property type="entry name" value="HISTIDYL-TRNA SYNTHETASE"/>
    <property type="match status" value="1"/>
</dbReference>
<comment type="similarity">
    <text evidence="1 9">Belongs to the class-II aminoacyl-tRNA synthetase family.</text>
</comment>
<evidence type="ECO:0000256" key="4">
    <source>
        <dbReference type="ARBA" id="ARBA00022741"/>
    </source>
</evidence>
<dbReference type="Pfam" id="PF13393">
    <property type="entry name" value="tRNA-synt_His"/>
    <property type="match status" value="1"/>
</dbReference>
<keyword evidence="7 9" id="KW-0030">Aminoacyl-tRNA synthetase</keyword>
<dbReference type="InterPro" id="IPR045864">
    <property type="entry name" value="aa-tRNA-synth_II/BPL/LPL"/>
</dbReference>
<dbReference type="NCBIfam" id="TIGR00442">
    <property type="entry name" value="hisS"/>
    <property type="match status" value="1"/>
</dbReference>
<evidence type="ECO:0000256" key="7">
    <source>
        <dbReference type="ARBA" id="ARBA00023146"/>
    </source>
</evidence>
<dbReference type="Pfam" id="PF03129">
    <property type="entry name" value="HGTP_anticodon"/>
    <property type="match status" value="1"/>
</dbReference>
<dbReference type="InterPro" id="IPR015807">
    <property type="entry name" value="His-tRNA-ligase"/>
</dbReference>
<dbReference type="InterPro" id="IPR041715">
    <property type="entry name" value="HisRS-like_core"/>
</dbReference>
<dbReference type="SUPFAM" id="SSF52954">
    <property type="entry name" value="Class II aaRS ABD-related"/>
    <property type="match status" value="1"/>
</dbReference>
<keyword evidence="5 9" id="KW-0067">ATP-binding</keyword>
<dbReference type="EMBL" id="CP093366">
    <property type="protein sequence ID" value="UQS81538.1"/>
    <property type="molecule type" value="Genomic_DNA"/>
</dbReference>
<dbReference type="PROSITE" id="PS50862">
    <property type="entry name" value="AA_TRNA_LIGASE_II"/>
    <property type="match status" value="1"/>
</dbReference>
<evidence type="ECO:0000313" key="11">
    <source>
        <dbReference type="EMBL" id="UQS81538.1"/>
    </source>
</evidence>
<keyword evidence="6 9" id="KW-0648">Protein biosynthesis</keyword>
<comment type="subunit">
    <text evidence="9">Homodimer.</text>
</comment>
<dbReference type="InterPro" id="IPR004154">
    <property type="entry name" value="Anticodon-bd"/>
</dbReference>
<keyword evidence="3 9" id="KW-0436">Ligase</keyword>
<protein>
    <recommendedName>
        <fullName evidence="9">Histidine--tRNA ligase</fullName>
        <ecNumber evidence="9">6.1.1.21</ecNumber>
    </recommendedName>
    <alternativeName>
        <fullName evidence="9">Histidyl-tRNA synthetase</fullName>
        <shortName evidence="9">HisRS</shortName>
    </alternativeName>
</protein>
<dbReference type="SUPFAM" id="SSF55681">
    <property type="entry name" value="Class II aaRS and biotin synthetases"/>
    <property type="match status" value="1"/>
</dbReference>
<name>A0ABY4P753_9LACO</name>
<evidence type="ECO:0000259" key="10">
    <source>
        <dbReference type="PROSITE" id="PS50862"/>
    </source>
</evidence>
<sequence length="429" mass="48804">MQYQKPKGTVDILPSESEKWQFVENTAQKIFKNYRYQEIRTPMFEQYDVFARSSGDTSDVVSKEMYDFEDKGGRHLALRPEGTAGVVRAYVENKLFAPEYVRPYKVWYKGPMFRYERPQSGRQRQFHQIGVEALGSESPQLDGETIAMAVNFLNELGINNYQVVLNTLGDQTTRTAYRQALIDYLDPLREQLSADSKTRLSKNPLRILDSKDPKDQELVKNAPSILDYLTPEATEHFQQVRQLLDALQIPYTIDSNMVRGLDYYNHTIYEIMVQSPAFDNREMTVIAGGRYNGLVEQLGGPDVSGVGFGLGVERLMLLLEAENQHLPKAQGPDVYLVSVDSADSLAVSKLLMQLRQAGIYAERDYLNKKVKAQFKQADRLQAKFTLTIGDDELQTGQAKLKRLTDGQEFVVDLNDQSSLLAQIKKEGRN</sequence>
<dbReference type="InterPro" id="IPR004516">
    <property type="entry name" value="HisRS/HisZ"/>
</dbReference>
<dbReference type="Gene3D" id="3.40.50.800">
    <property type="entry name" value="Anticodon-binding domain"/>
    <property type="match status" value="1"/>
</dbReference>
<dbReference type="InterPro" id="IPR036621">
    <property type="entry name" value="Anticodon-bd_dom_sf"/>
</dbReference>
<keyword evidence="12" id="KW-1185">Reference proteome</keyword>
<dbReference type="InterPro" id="IPR033656">
    <property type="entry name" value="HisRS_anticodon"/>
</dbReference>
<organism evidence="11 12">
    <name type="scientific">Bombilactobacillus folatiphilus</name>
    <dbReference type="NCBI Taxonomy" id="2923362"/>
    <lineage>
        <taxon>Bacteria</taxon>
        <taxon>Bacillati</taxon>
        <taxon>Bacillota</taxon>
        <taxon>Bacilli</taxon>
        <taxon>Lactobacillales</taxon>
        <taxon>Lactobacillaceae</taxon>
        <taxon>Bombilactobacillus</taxon>
    </lineage>
</organism>
<keyword evidence="4 9" id="KW-0547">Nucleotide-binding</keyword>
<dbReference type="EC" id="6.1.1.21" evidence="9"/>
<dbReference type="Gene3D" id="3.30.930.10">
    <property type="entry name" value="Bira Bifunctional Protein, Domain 2"/>
    <property type="match status" value="1"/>
</dbReference>
<gene>
    <name evidence="9 11" type="primary">hisS</name>
    <name evidence="11" type="ORF">MOO45_04755</name>
</gene>
<dbReference type="Proteomes" id="UP000831495">
    <property type="component" value="Chromosome"/>
</dbReference>
<evidence type="ECO:0000256" key="3">
    <source>
        <dbReference type="ARBA" id="ARBA00022598"/>
    </source>
</evidence>
<dbReference type="CDD" id="cd00859">
    <property type="entry name" value="HisRS_anticodon"/>
    <property type="match status" value="1"/>
</dbReference>
<dbReference type="RefSeq" id="WP_249513808.1">
    <property type="nucleotide sequence ID" value="NZ_CP093366.1"/>
</dbReference>